<dbReference type="InterPro" id="IPR021527">
    <property type="entry name" value="DUF2795"/>
</dbReference>
<organism evidence="1">
    <name type="scientific">Dehalogenimonas sp. 4OHTPN</name>
    <dbReference type="NCBI Taxonomy" id="3166643"/>
    <lineage>
        <taxon>Bacteria</taxon>
        <taxon>Bacillati</taxon>
        <taxon>Chloroflexota</taxon>
        <taxon>Dehalococcoidia</taxon>
        <taxon>Dehalococcoidales</taxon>
        <taxon>Dehalococcoidaceae</taxon>
        <taxon>Dehalogenimonas</taxon>
    </lineage>
</organism>
<dbReference type="EMBL" id="CP159307">
    <property type="protein sequence ID" value="XCH33792.1"/>
    <property type="molecule type" value="Genomic_DNA"/>
</dbReference>
<name>A0AAU8GBD3_9CHLR</name>
<sequence>MTMILDKAPFKERTSPGFSRSLDMSVAELEQSLSGIAFPATKKDLIVKAMSNGAAEDVLTFIHLLPDLKYCQFHDITFLVWSYVVC</sequence>
<protein>
    <submittedName>
        <fullName evidence="1">DUF2795 domain-containing protein</fullName>
    </submittedName>
</protein>
<dbReference type="AlphaFoldDB" id="A0AAU8GBD3"/>
<proteinExistence type="predicted"/>
<dbReference type="RefSeq" id="WP_353715001.1">
    <property type="nucleotide sequence ID" value="NZ_CP159307.1"/>
</dbReference>
<gene>
    <name evidence="1" type="ORF">ABV300_02650</name>
</gene>
<accession>A0AAU8GBD3</accession>
<dbReference type="Pfam" id="PF11387">
    <property type="entry name" value="DUF2795"/>
    <property type="match status" value="1"/>
</dbReference>
<evidence type="ECO:0000313" key="1">
    <source>
        <dbReference type="EMBL" id="XCH33792.1"/>
    </source>
</evidence>
<reference evidence="1" key="1">
    <citation type="submission" date="2024-06" db="EMBL/GenBank/DDBJ databases">
        <title>A Novel Isolate, Dehalogenimonas sp. Strain 4OHTPN, Dechlorinates Aromatic 4 Hydroxy chlorothalonil by a Novel Reductive Dehalogenase.</title>
        <authorList>
            <person name="Liu G."/>
        </authorList>
    </citation>
    <scope>NUCLEOTIDE SEQUENCE</scope>
    <source>
        <strain evidence="1">4OHTPN</strain>
    </source>
</reference>